<feature type="compositionally biased region" description="Basic and acidic residues" evidence="5">
    <location>
        <begin position="1019"/>
        <end position="1030"/>
    </location>
</feature>
<feature type="compositionally biased region" description="Pro residues" evidence="5">
    <location>
        <begin position="1600"/>
        <end position="1609"/>
    </location>
</feature>
<dbReference type="Pfam" id="PF00856">
    <property type="entry name" value="SET"/>
    <property type="match status" value="1"/>
</dbReference>
<evidence type="ECO:0000256" key="5">
    <source>
        <dbReference type="SAM" id="MobiDB-lite"/>
    </source>
</evidence>
<dbReference type="InterPro" id="IPR046341">
    <property type="entry name" value="SET_dom_sf"/>
</dbReference>
<feature type="compositionally biased region" description="Basic residues" evidence="5">
    <location>
        <begin position="1965"/>
        <end position="1978"/>
    </location>
</feature>
<organism evidence="7 8">
    <name type="scientific">Magallana gigas</name>
    <name type="common">Pacific oyster</name>
    <name type="synonym">Crassostrea gigas</name>
    <dbReference type="NCBI Taxonomy" id="29159"/>
    <lineage>
        <taxon>Eukaryota</taxon>
        <taxon>Metazoa</taxon>
        <taxon>Spiralia</taxon>
        <taxon>Lophotrochozoa</taxon>
        <taxon>Mollusca</taxon>
        <taxon>Bivalvia</taxon>
        <taxon>Autobranchia</taxon>
        <taxon>Pteriomorphia</taxon>
        <taxon>Ostreida</taxon>
        <taxon>Ostreoidea</taxon>
        <taxon>Ostreidae</taxon>
        <taxon>Magallana</taxon>
    </lineage>
</organism>
<dbReference type="PANTHER" id="PTHR46462">
    <property type="entry name" value="UPSET, ISOFORM A"/>
    <property type="match status" value="1"/>
</dbReference>
<feature type="compositionally biased region" description="Polar residues" evidence="5">
    <location>
        <begin position="1531"/>
        <end position="1550"/>
    </location>
</feature>
<feature type="compositionally biased region" description="Polar residues" evidence="5">
    <location>
        <begin position="1758"/>
        <end position="1769"/>
    </location>
</feature>
<dbReference type="GO" id="GO:0006355">
    <property type="term" value="P:regulation of DNA-templated transcription"/>
    <property type="evidence" value="ECO:0007669"/>
    <property type="project" value="TreeGrafter"/>
</dbReference>
<feature type="compositionally biased region" description="Pro residues" evidence="5">
    <location>
        <begin position="1706"/>
        <end position="1723"/>
    </location>
</feature>
<dbReference type="GO" id="GO:0008270">
    <property type="term" value="F:zinc ion binding"/>
    <property type="evidence" value="ECO:0007669"/>
    <property type="project" value="UniProtKB-KW"/>
</dbReference>
<evidence type="ECO:0000313" key="8">
    <source>
        <dbReference type="Proteomes" id="UP000005408"/>
    </source>
</evidence>
<feature type="domain" description="SET" evidence="6">
    <location>
        <begin position="362"/>
        <end position="482"/>
    </location>
</feature>
<feature type="region of interest" description="Disordered" evidence="5">
    <location>
        <begin position="515"/>
        <end position="801"/>
    </location>
</feature>
<feature type="compositionally biased region" description="Low complexity" evidence="5">
    <location>
        <begin position="1234"/>
        <end position="1251"/>
    </location>
</feature>
<dbReference type="InterPro" id="IPR011011">
    <property type="entry name" value="Znf_FYVE_PHD"/>
</dbReference>
<evidence type="ECO:0000256" key="2">
    <source>
        <dbReference type="ARBA" id="ARBA00022771"/>
    </source>
</evidence>
<feature type="region of interest" description="Disordered" evidence="5">
    <location>
        <begin position="1017"/>
        <end position="1066"/>
    </location>
</feature>
<reference evidence="7" key="1">
    <citation type="submission" date="2022-08" db="UniProtKB">
        <authorList>
            <consortium name="EnsemblMetazoa"/>
        </authorList>
    </citation>
    <scope>IDENTIFICATION</scope>
    <source>
        <strain evidence="7">05x7-T-G4-1.051#20</strain>
    </source>
</reference>
<dbReference type="EnsemblMetazoa" id="G28638.1">
    <property type="protein sequence ID" value="G28638.1:cds"/>
    <property type="gene ID" value="G28638"/>
</dbReference>
<feature type="compositionally biased region" description="Low complexity" evidence="5">
    <location>
        <begin position="706"/>
        <end position="729"/>
    </location>
</feature>
<feature type="region of interest" description="Disordered" evidence="5">
    <location>
        <begin position="1"/>
        <end position="85"/>
    </location>
</feature>
<dbReference type="InterPro" id="IPR001965">
    <property type="entry name" value="Znf_PHD"/>
</dbReference>
<feature type="compositionally biased region" description="Polar residues" evidence="5">
    <location>
        <begin position="785"/>
        <end position="801"/>
    </location>
</feature>
<keyword evidence="4" id="KW-0156">Chromatin regulator</keyword>
<feature type="compositionally biased region" description="Basic and acidic residues" evidence="5">
    <location>
        <begin position="1551"/>
        <end position="1577"/>
    </location>
</feature>
<dbReference type="CDD" id="cd15550">
    <property type="entry name" value="PHD_MLL5"/>
    <property type="match status" value="1"/>
</dbReference>
<feature type="compositionally biased region" description="Polar residues" evidence="5">
    <location>
        <begin position="1253"/>
        <end position="1267"/>
    </location>
</feature>
<feature type="region of interest" description="Disordered" evidence="5">
    <location>
        <begin position="190"/>
        <end position="281"/>
    </location>
</feature>
<proteinExistence type="predicted"/>
<evidence type="ECO:0000313" key="7">
    <source>
        <dbReference type="EnsemblMetazoa" id="G28638.1:cds"/>
    </source>
</evidence>
<feature type="compositionally biased region" description="Basic residues" evidence="5">
    <location>
        <begin position="224"/>
        <end position="233"/>
    </location>
</feature>
<feature type="compositionally biased region" description="Low complexity" evidence="5">
    <location>
        <begin position="1035"/>
        <end position="1050"/>
    </location>
</feature>
<accession>A0A8W8LR34</accession>
<feature type="compositionally biased region" description="Basic and acidic residues" evidence="5">
    <location>
        <begin position="258"/>
        <end position="273"/>
    </location>
</feature>
<dbReference type="SUPFAM" id="SSF82199">
    <property type="entry name" value="SET domain"/>
    <property type="match status" value="1"/>
</dbReference>
<feature type="compositionally biased region" description="Acidic residues" evidence="5">
    <location>
        <begin position="1154"/>
        <end position="1168"/>
    </location>
</feature>
<feature type="compositionally biased region" description="Low complexity" evidence="5">
    <location>
        <begin position="234"/>
        <end position="245"/>
    </location>
</feature>
<keyword evidence="8" id="KW-1185">Reference proteome</keyword>
<dbReference type="CDD" id="cd10529">
    <property type="entry name" value="SET_SETD5-like"/>
    <property type="match status" value="1"/>
</dbReference>
<evidence type="ECO:0000256" key="3">
    <source>
        <dbReference type="ARBA" id="ARBA00022833"/>
    </source>
</evidence>
<feature type="compositionally biased region" description="Gly residues" evidence="5">
    <location>
        <begin position="915"/>
        <end position="928"/>
    </location>
</feature>
<dbReference type="Pfam" id="PF20826">
    <property type="entry name" value="PHD_5"/>
    <property type="match status" value="1"/>
</dbReference>
<feature type="compositionally biased region" description="Low complexity" evidence="5">
    <location>
        <begin position="1843"/>
        <end position="1863"/>
    </location>
</feature>
<keyword evidence="2" id="KW-0863">Zinc-finger</keyword>
<feature type="compositionally biased region" description="Polar residues" evidence="5">
    <location>
        <begin position="1084"/>
        <end position="1103"/>
    </location>
</feature>
<dbReference type="Gene3D" id="3.30.40.10">
    <property type="entry name" value="Zinc/RING finger domain, C3HC4 (zinc finger)"/>
    <property type="match status" value="1"/>
</dbReference>
<feature type="compositionally biased region" description="Pro residues" evidence="5">
    <location>
        <begin position="1827"/>
        <end position="1842"/>
    </location>
</feature>
<dbReference type="PANTHER" id="PTHR46462:SF3">
    <property type="entry name" value="UPSET, ISOFORM A"/>
    <property type="match status" value="1"/>
</dbReference>
<dbReference type="GO" id="GO:0034967">
    <property type="term" value="C:Set3 complex"/>
    <property type="evidence" value="ECO:0007669"/>
    <property type="project" value="TreeGrafter"/>
</dbReference>
<feature type="compositionally biased region" description="Basic and acidic residues" evidence="5">
    <location>
        <begin position="15"/>
        <end position="27"/>
    </location>
</feature>
<dbReference type="SMART" id="SM00249">
    <property type="entry name" value="PHD"/>
    <property type="match status" value="1"/>
</dbReference>
<feature type="region of interest" description="Disordered" evidence="5">
    <location>
        <begin position="1081"/>
        <end position="1362"/>
    </location>
</feature>
<feature type="compositionally biased region" description="Polar residues" evidence="5">
    <location>
        <begin position="963"/>
        <end position="978"/>
    </location>
</feature>
<keyword evidence="1" id="KW-0479">Metal-binding</keyword>
<dbReference type="SMART" id="SM00317">
    <property type="entry name" value="SET"/>
    <property type="match status" value="1"/>
</dbReference>
<feature type="compositionally biased region" description="Pro residues" evidence="5">
    <location>
        <begin position="61"/>
        <end position="74"/>
    </location>
</feature>
<dbReference type="FunFam" id="3.30.40.10:FF:000150">
    <property type="entry name" value="Inactive histone-lysine N-methyltransferase 2E"/>
    <property type="match status" value="1"/>
</dbReference>
<feature type="compositionally biased region" description="Low complexity" evidence="5">
    <location>
        <begin position="1483"/>
        <end position="1513"/>
    </location>
</feature>
<feature type="compositionally biased region" description="Polar residues" evidence="5">
    <location>
        <begin position="1429"/>
        <end position="1441"/>
    </location>
</feature>
<feature type="compositionally biased region" description="Pro residues" evidence="5">
    <location>
        <begin position="1621"/>
        <end position="1630"/>
    </location>
</feature>
<feature type="compositionally biased region" description="Basic and acidic residues" evidence="5">
    <location>
        <begin position="619"/>
        <end position="693"/>
    </location>
</feature>
<dbReference type="PROSITE" id="PS01359">
    <property type="entry name" value="ZF_PHD_1"/>
    <property type="match status" value="1"/>
</dbReference>
<feature type="compositionally biased region" description="Polar residues" evidence="5">
    <location>
        <begin position="1185"/>
        <end position="1228"/>
    </location>
</feature>
<feature type="compositionally biased region" description="Basic residues" evidence="5">
    <location>
        <begin position="737"/>
        <end position="753"/>
    </location>
</feature>
<dbReference type="InterPro" id="IPR019786">
    <property type="entry name" value="Zinc_finger_PHD-type_CS"/>
</dbReference>
<feature type="region of interest" description="Disordered" evidence="5">
    <location>
        <begin position="897"/>
        <end position="1003"/>
    </location>
</feature>
<dbReference type="Proteomes" id="UP000005408">
    <property type="component" value="Unassembled WGS sequence"/>
</dbReference>
<feature type="region of interest" description="Disordered" evidence="5">
    <location>
        <begin position="1383"/>
        <end position="1988"/>
    </location>
</feature>
<feature type="compositionally biased region" description="Polar residues" evidence="5">
    <location>
        <begin position="600"/>
        <end position="612"/>
    </location>
</feature>
<dbReference type="GO" id="GO:0006325">
    <property type="term" value="P:chromatin organization"/>
    <property type="evidence" value="ECO:0007669"/>
    <property type="project" value="UniProtKB-KW"/>
</dbReference>
<protein>
    <recommendedName>
        <fullName evidence="6">SET domain-containing protein</fullName>
    </recommendedName>
</protein>
<dbReference type="GO" id="GO:0070210">
    <property type="term" value="C:Rpd3L-Expanded complex"/>
    <property type="evidence" value="ECO:0007669"/>
    <property type="project" value="TreeGrafter"/>
</dbReference>
<dbReference type="InterPro" id="IPR001214">
    <property type="entry name" value="SET_dom"/>
</dbReference>
<keyword evidence="3" id="KW-0862">Zinc</keyword>
<dbReference type="SUPFAM" id="SSF57903">
    <property type="entry name" value="FYVE/PHD zinc finger"/>
    <property type="match status" value="1"/>
</dbReference>
<feature type="compositionally biased region" description="Basic and acidic residues" evidence="5">
    <location>
        <begin position="1930"/>
        <end position="1946"/>
    </location>
</feature>
<name>A0A8W8LR34_MAGGI</name>
<dbReference type="InterPro" id="IPR013083">
    <property type="entry name" value="Znf_RING/FYVE/PHD"/>
</dbReference>
<evidence type="ECO:0000256" key="4">
    <source>
        <dbReference type="ARBA" id="ARBA00022853"/>
    </source>
</evidence>
<feature type="compositionally biased region" description="Polar residues" evidence="5">
    <location>
        <begin position="1383"/>
        <end position="1411"/>
    </location>
</feature>
<feature type="compositionally biased region" description="Basic and acidic residues" evidence="5">
    <location>
        <begin position="1412"/>
        <end position="1428"/>
    </location>
</feature>
<evidence type="ECO:0000259" key="6">
    <source>
        <dbReference type="PROSITE" id="PS50280"/>
    </source>
</evidence>
<evidence type="ECO:0000256" key="1">
    <source>
        <dbReference type="ARBA" id="ARBA00022723"/>
    </source>
</evidence>
<feature type="compositionally biased region" description="Low complexity" evidence="5">
    <location>
        <begin position="1293"/>
        <end position="1308"/>
    </location>
</feature>
<feature type="compositionally biased region" description="Pro residues" evidence="5">
    <location>
        <begin position="1669"/>
        <end position="1682"/>
    </location>
</feature>
<feature type="compositionally biased region" description="Polar residues" evidence="5">
    <location>
        <begin position="1332"/>
        <end position="1350"/>
    </location>
</feature>
<dbReference type="Gene3D" id="2.170.270.10">
    <property type="entry name" value="SET domain"/>
    <property type="match status" value="1"/>
</dbReference>
<feature type="compositionally biased region" description="Low complexity" evidence="5">
    <location>
        <begin position="1979"/>
        <end position="1988"/>
    </location>
</feature>
<sequence>MSLYMPRIGNVPDVGHIERREHGHHEDEDAPTASRGPDLPTPQSYPGCFGLPYQDHNYGAPRPPTPPPTPPQPPQQMLMPPLAPLTPDKGHIEVEDVGSSAGLPITLPEMVPPKEADDDSITRCICDFVHDDGYMICCDKCSVWQHIDCMGVDRNNIPESYFCELCEPRPLDRESARLIQLKKKEFLDTLTDSSATDTDPEEEANRQLSQQQQQQGGVDLLGAKKLKTKKQRNKSGNNNTNNGNKMSELKQRKNNRKEKRDIKKEKENKDANKKHQRVINKDTSAGLKTKKMKLEKNKKPGLSLVINENAQQDPWDSSFSPWVDKYEEVIENRYSQDILNSFLAKKINGVYPPESKGLGGNPRVQLCHVTEVNKNRKGLEATETIGEGEPVVEYIGEVMYKDQFNKDSFYKRLNPFVLFYSKYDDMDICIDATSYGNIARFIRRSCKANAEVSHVVQNGCVNFYVYSTKVIPRGSEITIPYDYNYKDCTYCVECACLRNNCPVAKFFKKRMNSNIKKDKSPQRLPKLPVKSPIKIHIKSPVKKSPEELSPPESVADVKSPTTEIPEQVVSKVEPVEQMDNNSMSGDLMEASPRSDDEEMGQSNPNAPMSESAASHHKMTREERKMEAIMKAFEKLEKREERRNQALSRMERKSTDTRKEEKPAEKVEKAPIKKEEKKEKPPQKETRSRKKEEEAVIEVPQEPLPPMEMESNPEESVPPEVAPVVEQQPALVKETRPRPKTRRAKRVSSRRRNRAGSGNAVSEPSLSVDAADESSIVPQPAPPTMPNSCPNTPLVTTDTANVPPSFRFLKTKKHLMNEWLHEKSQDVVTATSSPAKTEPLEVKVEDDTMFVTCLPSPRNAMEHLRRNSHSSGSFRPVINVESSIGSAKKRWLRQAMIEKPKSDSGSNSPNTTGGTNVIGGGNTTGGGNASPGMPSPGASPPGDFVTPLKKRRMARESVDGPQSAGPSTSSPLLAPTVSQFGELEGQPTEVAQEENKPFFPNYTPSVKMEIPKKRAFVSPRDLRKASIRDSMESEVSDSSVTVSSRLSVDQSSDSEHEQTLCPQKVTGSNSIIHSELVSMEDRTSGIDQSLLSDTSHTCEVTNSSAEEDHSLSCGGQEEGEKLDSTSDSVQRPVGLNIVEEDENVSSGQQARPSVVEEEEEEVEVEDESVSVDMDVGAVDSTEDQQKNSTTRRSVCDSTSRSDTCSIGSSSRVDSANISVVEDSCSTSNMEDVCRPSSMASQSEASVSVVEPQCVDSSTDMLSPQTQEVSMEVDELPEESHSPQEVSTVEERPAGVDSSVDSSSDQQGGSRNSGGGGVSSSSELQLEDSLVESTHLSEGISVSSSAVVTSDHSVTENDMVDSSVSDRFEITVEAELVNLSDIGQNAVDNTVSSNQGSSFSGVRQSEELCSTSTFHEEMGSEVHVEDDGSRSDSITVTTPSELSASPADSEPAQGTSTMEPESEPVPAKKKVSLLEYRKRLKEKGPTSTSPSTSSLSSLSSSSVPRPSSTSSQSPSFNVHTRLPSLPSLPLFDTSPSKDSSAQNHRQFKSSSDLIRRKSTEAPKREKPLSLAERLKKEFGFEDSEDESGKDERSRLRKSSHDMPPPPPPPPSAGVGSQPYEAVPEPPPPPHQPPQQSGGNFKAPMVGGYSVQPPQAPHSMHGENPHRLPSPGLVPVPPMVPPPPQGQHGGSLLMPPPPGQLPPLMNHGGPPPQPVPPPGPVPPPSNGPLGSQMGQAPPVVGKKIPSLMSIPSYHTKGRGGSNHTQGGSNAANLAQPVNGHHDQNQQPYGSKPGLPPHIQQPFTSVAPPANFAHPPPQPVQAPYSSAPPNQQYPPPPQALSQPPYPSQQQQQGQHFMPTPSHPSHYQTPPPPPQPQTPTGQYVPAPSPSPGGYHSTQHQGAGAPYSQGSVGSYNSYQTSPYQQPPPPPAPNGHQLRDYNHSYKNSHDSEQQSHYNHSPKNYHGSSSSSHRQKSKKSKHRKSGSSRSSYSDYH</sequence>
<feature type="compositionally biased region" description="Low complexity" evidence="5">
    <location>
        <begin position="1908"/>
        <end position="1917"/>
    </location>
</feature>
<dbReference type="PROSITE" id="PS50280">
    <property type="entry name" value="SET"/>
    <property type="match status" value="1"/>
</dbReference>